<gene>
    <name evidence="1" type="ORF">Tci_019782</name>
</gene>
<reference evidence="1" key="1">
    <citation type="journal article" date="2019" name="Sci. Rep.">
        <title>Draft genome of Tanacetum cinerariifolium, the natural source of mosquito coil.</title>
        <authorList>
            <person name="Yamashiro T."/>
            <person name="Shiraishi A."/>
            <person name="Satake H."/>
            <person name="Nakayama K."/>
        </authorList>
    </citation>
    <scope>NUCLEOTIDE SEQUENCE</scope>
</reference>
<proteinExistence type="predicted"/>
<organism evidence="1">
    <name type="scientific">Tanacetum cinerariifolium</name>
    <name type="common">Dalmatian daisy</name>
    <name type="synonym">Chrysanthemum cinerariifolium</name>
    <dbReference type="NCBI Taxonomy" id="118510"/>
    <lineage>
        <taxon>Eukaryota</taxon>
        <taxon>Viridiplantae</taxon>
        <taxon>Streptophyta</taxon>
        <taxon>Embryophyta</taxon>
        <taxon>Tracheophyta</taxon>
        <taxon>Spermatophyta</taxon>
        <taxon>Magnoliopsida</taxon>
        <taxon>eudicotyledons</taxon>
        <taxon>Gunneridae</taxon>
        <taxon>Pentapetalae</taxon>
        <taxon>asterids</taxon>
        <taxon>campanulids</taxon>
        <taxon>Asterales</taxon>
        <taxon>Asteraceae</taxon>
        <taxon>Asteroideae</taxon>
        <taxon>Anthemideae</taxon>
        <taxon>Anthemidinae</taxon>
        <taxon>Tanacetum</taxon>
    </lineage>
</organism>
<protein>
    <submittedName>
        <fullName evidence="1">Uncharacterized protein</fullName>
    </submittedName>
</protein>
<evidence type="ECO:0000313" key="1">
    <source>
        <dbReference type="EMBL" id="GEU47804.1"/>
    </source>
</evidence>
<sequence>MKMHLTVYSIKQREGESVRAFATRYTDDTLQILGLYEDQCISCFVHGLITRNLFEHLSTDLPSTYKGLIEKTYTWIKSREVATNGALNDQRDNFERLRKSSWDNVRGQKSRDRFSPYRRPNHGLLFSLSKSPREILATKKLAKSFEQPPCMLGSMRSQDMSNYYYYFYKDLGQDTNDF</sequence>
<name>A0A6L2KIV4_TANCI</name>
<accession>A0A6L2KIV4</accession>
<comment type="caution">
    <text evidence="1">The sequence shown here is derived from an EMBL/GenBank/DDBJ whole genome shotgun (WGS) entry which is preliminary data.</text>
</comment>
<dbReference type="AlphaFoldDB" id="A0A6L2KIV4"/>
<dbReference type="EMBL" id="BKCJ010002326">
    <property type="protein sequence ID" value="GEU47804.1"/>
    <property type="molecule type" value="Genomic_DNA"/>
</dbReference>